<protein>
    <recommendedName>
        <fullName evidence="2">MJ1316 RNA cyclic group end recognition domain-containing protein</fullName>
    </recommendedName>
</protein>
<evidence type="ECO:0000313" key="3">
    <source>
        <dbReference type="EMBL" id="KAK5540998.1"/>
    </source>
</evidence>
<dbReference type="AlphaFoldDB" id="A0AAV9QFY0"/>
<keyword evidence="4" id="KW-1185">Reference proteome</keyword>
<organism evidence="3 4">
    <name type="scientific">Vermiconidia calcicola</name>
    <dbReference type="NCBI Taxonomy" id="1690605"/>
    <lineage>
        <taxon>Eukaryota</taxon>
        <taxon>Fungi</taxon>
        <taxon>Dikarya</taxon>
        <taxon>Ascomycota</taxon>
        <taxon>Pezizomycotina</taxon>
        <taxon>Dothideomycetes</taxon>
        <taxon>Dothideomycetidae</taxon>
        <taxon>Mycosphaerellales</taxon>
        <taxon>Extremaceae</taxon>
        <taxon>Vermiconidia</taxon>
    </lineage>
</organism>
<name>A0AAV9QFY0_9PEZI</name>
<reference evidence="3 4" key="1">
    <citation type="submission" date="2023-06" db="EMBL/GenBank/DDBJ databases">
        <title>Black Yeasts Isolated from many extreme environments.</title>
        <authorList>
            <person name="Coleine C."/>
            <person name="Stajich J.E."/>
            <person name="Selbmann L."/>
        </authorList>
    </citation>
    <scope>NUCLEOTIDE SEQUENCE [LARGE SCALE GENOMIC DNA]</scope>
    <source>
        <strain evidence="3 4">CCFEE 5887</strain>
    </source>
</reference>
<gene>
    <name evidence="3" type="ORF">LTR25_002775</name>
</gene>
<dbReference type="PANTHER" id="PTHR46729">
    <property type="entry name" value="LEUKOCYTE RECEPTOR CLUSTER MEMBER 9"/>
    <property type="match status" value="1"/>
</dbReference>
<feature type="region of interest" description="Disordered" evidence="1">
    <location>
        <begin position="159"/>
        <end position="191"/>
    </location>
</feature>
<proteinExistence type="predicted"/>
<sequence length="191" mass="21780">MAQPSPAGSDAISDTISRLRNIAETHLREIGEEILQEEKDRARRNQELERYAKQRRRDKTSTLVVLSGSTTTPTSKMRSAQDVLDRLRWDHALDLSRYSIGYLERFSGIKETPAAEWVSEFTEEEWIPQHRIKYFKRTTTETGEQEIVWDRDKRIDKIFSGAGSPINQDETETRSDSGGGPGTIDAINVVP</sequence>
<accession>A0AAV9QFY0</accession>
<dbReference type="Pfam" id="PF04457">
    <property type="entry name" value="MJ1316"/>
    <property type="match status" value="1"/>
</dbReference>
<feature type="domain" description="MJ1316 RNA cyclic group end recognition" evidence="2">
    <location>
        <begin position="77"/>
        <end position="151"/>
    </location>
</feature>
<dbReference type="EMBL" id="JAXLQG010000004">
    <property type="protein sequence ID" value="KAK5540998.1"/>
    <property type="molecule type" value="Genomic_DNA"/>
</dbReference>
<dbReference type="Proteomes" id="UP001345827">
    <property type="component" value="Unassembled WGS sequence"/>
</dbReference>
<evidence type="ECO:0000256" key="1">
    <source>
        <dbReference type="SAM" id="MobiDB-lite"/>
    </source>
</evidence>
<evidence type="ECO:0000313" key="4">
    <source>
        <dbReference type="Proteomes" id="UP001345827"/>
    </source>
</evidence>
<dbReference type="PANTHER" id="PTHR46729:SF1">
    <property type="entry name" value="LEUKOCYTE RECEPTOR CLUSTER MEMBER 9"/>
    <property type="match status" value="1"/>
</dbReference>
<dbReference type="InterPro" id="IPR040459">
    <property type="entry name" value="MJ1316"/>
</dbReference>
<comment type="caution">
    <text evidence="3">The sequence shown here is derived from an EMBL/GenBank/DDBJ whole genome shotgun (WGS) entry which is preliminary data.</text>
</comment>
<dbReference type="InterPro" id="IPR042653">
    <property type="entry name" value="Leng9"/>
</dbReference>
<evidence type="ECO:0000259" key="2">
    <source>
        <dbReference type="Pfam" id="PF04457"/>
    </source>
</evidence>